<dbReference type="InterPro" id="IPR029068">
    <property type="entry name" value="Glyas_Bleomycin-R_OHBP_Dase"/>
</dbReference>
<dbReference type="Gene3D" id="3.10.180.10">
    <property type="entry name" value="2,3-Dihydroxybiphenyl 1,2-Dioxygenase, domain 1"/>
    <property type="match status" value="1"/>
</dbReference>
<protein>
    <submittedName>
        <fullName evidence="1">CIC11C00000004443</fullName>
    </submittedName>
</protein>
<organism evidence="1 2">
    <name type="scientific">Sungouiella intermedia</name>
    <dbReference type="NCBI Taxonomy" id="45354"/>
    <lineage>
        <taxon>Eukaryota</taxon>
        <taxon>Fungi</taxon>
        <taxon>Dikarya</taxon>
        <taxon>Ascomycota</taxon>
        <taxon>Saccharomycotina</taxon>
        <taxon>Pichiomycetes</taxon>
        <taxon>Metschnikowiaceae</taxon>
        <taxon>Sungouiella</taxon>
    </lineage>
</organism>
<evidence type="ECO:0000313" key="1">
    <source>
        <dbReference type="EMBL" id="SGZ51864.1"/>
    </source>
</evidence>
<dbReference type="SUPFAM" id="SSF54593">
    <property type="entry name" value="Glyoxalase/Bleomycin resistance protein/Dihydroxybiphenyl dioxygenase"/>
    <property type="match status" value="1"/>
</dbReference>
<gene>
    <name evidence="1" type="ORF">SAMEA4029009_CIC11G00000004443</name>
</gene>
<accession>A0A1L0D7A9</accession>
<name>A0A1L0D7A9_9ASCO</name>
<proteinExistence type="predicted"/>
<sequence length="95" mass="10484">MTNLLTELPYFPEISPITVTQFDINELFRDGIPTSKIASDGILAFHSVTFATSNAKEMARYLESVMGFREIAFRSLESDSPLVGAHVVQTETSPS</sequence>
<dbReference type="EMBL" id="LT635765">
    <property type="protein sequence ID" value="SGZ51864.1"/>
    <property type="molecule type" value="Genomic_DNA"/>
</dbReference>
<dbReference type="AlphaFoldDB" id="A0A1L0D7A9"/>
<reference evidence="1 2" key="1">
    <citation type="submission" date="2016-10" db="EMBL/GenBank/DDBJ databases">
        <authorList>
            <person name="de Groot N.N."/>
        </authorList>
    </citation>
    <scope>NUCLEOTIDE SEQUENCE [LARGE SCALE GENOMIC DNA]</scope>
    <source>
        <strain evidence="1 2">PYCC 4715</strain>
    </source>
</reference>
<dbReference type="Proteomes" id="UP000182259">
    <property type="component" value="Chromosome II"/>
</dbReference>
<evidence type="ECO:0000313" key="2">
    <source>
        <dbReference type="Proteomes" id="UP000182259"/>
    </source>
</evidence>